<dbReference type="SUPFAM" id="SSF53335">
    <property type="entry name" value="S-adenosyl-L-methionine-dependent methyltransferases"/>
    <property type="match status" value="1"/>
</dbReference>
<reference evidence="3 4" key="2">
    <citation type="journal article" date="2010" name="J. Bacteriol.">
        <title>Complete genome sequence of Beijerinckia indica subsp. indica.</title>
        <authorList>
            <person name="Tamas I."/>
            <person name="Dedysh S.N."/>
            <person name="Liesack W."/>
            <person name="Stott M.B."/>
            <person name="Alam M."/>
            <person name="Murrell J.C."/>
            <person name="Dunfield P.F."/>
        </authorList>
    </citation>
    <scope>NUCLEOTIDE SEQUENCE [LARGE SCALE GENOMIC DNA]</scope>
    <source>
        <strain evidence="4">ATCC 9039 / DSM 1715 / NCIMB 8712</strain>
    </source>
</reference>
<dbReference type="PANTHER" id="PTHR12049">
    <property type="entry name" value="PROTEIN ARGININE METHYLTRANSFERASE NDUFAF7, MITOCHONDRIAL"/>
    <property type="match status" value="1"/>
</dbReference>
<name>B2IFJ5_BEII9</name>
<protein>
    <recommendedName>
        <fullName evidence="5">ATP synthase beta subunit/transription termination factor rho</fullName>
    </recommendedName>
</protein>
<dbReference type="Proteomes" id="UP000001695">
    <property type="component" value="Chromosome"/>
</dbReference>
<keyword evidence="4" id="KW-1185">Reference proteome</keyword>
<evidence type="ECO:0008006" key="5">
    <source>
        <dbReference type="Google" id="ProtNLM"/>
    </source>
</evidence>
<keyword evidence="2" id="KW-0808">Transferase</keyword>
<dbReference type="Gene3D" id="3.40.50.12710">
    <property type="match status" value="1"/>
</dbReference>
<dbReference type="EMBL" id="CP001016">
    <property type="protein sequence ID" value="ACB97091.1"/>
    <property type="molecule type" value="Genomic_DNA"/>
</dbReference>
<gene>
    <name evidence="3" type="ordered locus">Bind_3534</name>
</gene>
<dbReference type="KEGG" id="bid:Bind_3534"/>
<dbReference type="InterPro" id="IPR038375">
    <property type="entry name" value="NDUFAF7_sf"/>
</dbReference>
<dbReference type="GO" id="GO:0035243">
    <property type="term" value="F:protein-arginine omega-N symmetric methyltransferase activity"/>
    <property type="evidence" value="ECO:0007669"/>
    <property type="project" value="TreeGrafter"/>
</dbReference>
<dbReference type="PANTHER" id="PTHR12049:SF7">
    <property type="entry name" value="PROTEIN ARGININE METHYLTRANSFERASE NDUFAF7, MITOCHONDRIAL"/>
    <property type="match status" value="1"/>
</dbReference>
<dbReference type="OrthoDB" id="9794208at2"/>
<evidence type="ECO:0000313" key="3">
    <source>
        <dbReference type="EMBL" id="ACB97091.1"/>
    </source>
</evidence>
<organism evidence="3 4">
    <name type="scientific">Beijerinckia indica subsp. indica (strain ATCC 9039 / DSM 1715 / NCIMB 8712)</name>
    <dbReference type="NCBI Taxonomy" id="395963"/>
    <lineage>
        <taxon>Bacteria</taxon>
        <taxon>Pseudomonadati</taxon>
        <taxon>Pseudomonadota</taxon>
        <taxon>Alphaproteobacteria</taxon>
        <taxon>Hyphomicrobiales</taxon>
        <taxon>Beijerinckiaceae</taxon>
        <taxon>Beijerinckia</taxon>
    </lineage>
</organism>
<dbReference type="STRING" id="395963.Bind_3534"/>
<dbReference type="GO" id="GO:0032259">
    <property type="term" value="P:methylation"/>
    <property type="evidence" value="ECO:0007669"/>
    <property type="project" value="UniProtKB-KW"/>
</dbReference>
<sequence length="386" mass="41126">MNEVFSDPTPLQRLIAEMIEQEGPISLERFMDLALYHPAFGYYCAKMPLGAEGDFVTAPEISQMFGELIGLWAAEVWRTMGAPARIALVEFGPGRGTLMADLLRAARAVPAFSAAIEVHLVEANPVLRRVQEQILAGTGHPLIWHESMDMFLAGGEETPVLCIANEFFDCLPLRQFIRGRAGWHERLVGLAAGGGFQFGLAAEAAPELTGIAAEPGAVLEINAGAVSAMHRLATRISRVSGVLLAIDYGHAAPSGRFGGGETLQALRHHRRVDPLEAAGEADLTAHVDFTRLTEAARAGGAEIYGPVTQGEFLCRLGLVERAEALARRANPQQMEALHMAVARLAGDDFPSSGLAGDQGMSLQAGMGTLFKVLAVTAPGFPLPPGF</sequence>
<keyword evidence="1" id="KW-0489">Methyltransferase</keyword>
<evidence type="ECO:0000256" key="1">
    <source>
        <dbReference type="ARBA" id="ARBA00022603"/>
    </source>
</evidence>
<dbReference type="AlphaFoldDB" id="B2IFJ5"/>
<dbReference type="RefSeq" id="WP_012386439.1">
    <property type="nucleotide sequence ID" value="NC_010581.1"/>
</dbReference>
<dbReference type="HOGENOM" id="CLU_024840_3_0_5"/>
<proteinExistence type="predicted"/>
<dbReference type="Pfam" id="PF02636">
    <property type="entry name" value="Methyltransf_28"/>
    <property type="match status" value="1"/>
</dbReference>
<dbReference type="InterPro" id="IPR003788">
    <property type="entry name" value="NDUFAF7"/>
</dbReference>
<dbReference type="InterPro" id="IPR029063">
    <property type="entry name" value="SAM-dependent_MTases_sf"/>
</dbReference>
<evidence type="ECO:0000313" key="4">
    <source>
        <dbReference type="Proteomes" id="UP000001695"/>
    </source>
</evidence>
<accession>B2IFJ5</accession>
<evidence type="ECO:0000256" key="2">
    <source>
        <dbReference type="ARBA" id="ARBA00022679"/>
    </source>
</evidence>
<dbReference type="eggNOG" id="COG1565">
    <property type="taxonomic scope" value="Bacteria"/>
</dbReference>
<reference evidence="4" key="1">
    <citation type="submission" date="2008-03" db="EMBL/GenBank/DDBJ databases">
        <title>Complete sequence of chromosome of Beijerinckia indica subsp. indica ATCC 9039.</title>
        <authorList>
            <consortium name="US DOE Joint Genome Institute"/>
            <person name="Copeland A."/>
            <person name="Lucas S."/>
            <person name="Lapidus A."/>
            <person name="Glavina del Rio T."/>
            <person name="Dalin E."/>
            <person name="Tice H."/>
            <person name="Bruce D."/>
            <person name="Goodwin L."/>
            <person name="Pitluck S."/>
            <person name="LaButti K."/>
            <person name="Schmutz J."/>
            <person name="Larimer F."/>
            <person name="Land M."/>
            <person name="Hauser L."/>
            <person name="Kyrpides N."/>
            <person name="Mikhailova N."/>
            <person name="Dunfield P.F."/>
            <person name="Dedysh S.N."/>
            <person name="Liesack W."/>
            <person name="Saw J.H."/>
            <person name="Alam M."/>
            <person name="Chen Y."/>
            <person name="Murrell J.C."/>
            <person name="Richardson P."/>
        </authorList>
    </citation>
    <scope>NUCLEOTIDE SEQUENCE [LARGE SCALE GENOMIC DNA]</scope>
    <source>
        <strain evidence="4">ATCC 9039 / DSM 1715 / NCIMB 8712</strain>
    </source>
</reference>